<organism evidence="3 4">
    <name type="scientific">Castilleja foliolosa</name>
    <dbReference type="NCBI Taxonomy" id="1961234"/>
    <lineage>
        <taxon>Eukaryota</taxon>
        <taxon>Viridiplantae</taxon>
        <taxon>Streptophyta</taxon>
        <taxon>Embryophyta</taxon>
        <taxon>Tracheophyta</taxon>
        <taxon>Spermatophyta</taxon>
        <taxon>Magnoliopsida</taxon>
        <taxon>eudicotyledons</taxon>
        <taxon>Gunneridae</taxon>
        <taxon>Pentapetalae</taxon>
        <taxon>asterids</taxon>
        <taxon>lamiids</taxon>
        <taxon>Lamiales</taxon>
        <taxon>Orobanchaceae</taxon>
        <taxon>Pedicularideae</taxon>
        <taxon>Castillejinae</taxon>
        <taxon>Castilleja</taxon>
    </lineage>
</organism>
<accession>A0ABD3CQQ4</accession>
<name>A0ABD3CQQ4_9LAMI</name>
<gene>
    <name evidence="3" type="primary">MFP1_1</name>
    <name evidence="3" type="ORF">CASFOL_024843</name>
</gene>
<keyword evidence="1" id="KW-0175">Coiled coil</keyword>
<feature type="coiled-coil region" evidence="1">
    <location>
        <begin position="217"/>
        <end position="341"/>
    </location>
</feature>
<dbReference type="EMBL" id="JAVIJP010000032">
    <property type="protein sequence ID" value="KAL3631859.1"/>
    <property type="molecule type" value="Genomic_DNA"/>
</dbReference>
<dbReference type="AlphaFoldDB" id="A0ABD3CQQ4"/>
<evidence type="ECO:0000256" key="1">
    <source>
        <dbReference type="SAM" id="Coils"/>
    </source>
</evidence>
<feature type="coiled-coil region" evidence="1">
    <location>
        <begin position="539"/>
        <end position="664"/>
    </location>
</feature>
<evidence type="ECO:0000313" key="4">
    <source>
        <dbReference type="Proteomes" id="UP001632038"/>
    </source>
</evidence>
<protein>
    <submittedName>
        <fullName evidence="3">MAR-binding filament-like protein</fullName>
    </submittedName>
</protein>
<comment type="caution">
    <text evidence="3">The sequence shown here is derived from an EMBL/GenBank/DDBJ whole genome shotgun (WGS) entry which is preliminary data.</text>
</comment>
<feature type="compositionally biased region" description="Basic and acidic residues" evidence="2">
    <location>
        <begin position="685"/>
        <end position="695"/>
    </location>
</feature>
<feature type="compositionally biased region" description="Basic residues" evidence="2">
    <location>
        <begin position="696"/>
        <end position="707"/>
    </location>
</feature>
<sequence>MNSCFQHSPFCYSHSTAQYSPFSLRNAHAPRKNRTVMACLGQQSPKDKIYCARRAIFFMGFGVIPALNLWANGIEDLTAENTEQAVQDQKQKGKQSVPESSSGNSVFSFLNGLGFLGSGVLAALYALTKKEKDSANAAIESMRIELKEKNAAVTSLEKKIEEELSYEKEVRKKMLAKSNEEHLALLSQLNLANDTIKSIGHELQEQRKLAEELTFQVDDHETSLRGARVEKTELQQQLNEKLGSLSALHERVDFLSSEVNDKENKLRDLNSKFSEKERELDELRSVYLQSEDRVINLNSEIGKLKDAVSENKEVESKDVLIDKLNAELTFSITEKNKMKEEVNAVIDECNNFKSSAEKKSALGAVILEEKEDKIREVEEQIKFALDEAKENEGLISDLTEEKNELKEMLDIELRNARKLEQEIKIARDAFEKSRNEAFEFSEELKQSRNLCSQLEKEDSKVRAELSEAKELLEKNIFEAKQEAENLKNELRSVMELLDKSSEELRITSQELFDLVQKRDILENDFIDAREKAENAIFNLNEEKKIVFTLNQELKILENQISKERELRKSLESDLDEASKSLEEMNRNALILSRELEFANSRVSGLEEEKDAMLNALEGQKRYSREARENLEDAHDLVMSLGNERKSLETRGNQLEDELASAKGEILRLRSGNNSSKTSDNVGIQEKIDGEGEDGVRKRKVRQMRKVKPKQEDGP</sequence>
<feature type="coiled-coil region" evidence="1">
    <location>
        <begin position="367"/>
        <end position="503"/>
    </location>
</feature>
<feature type="coiled-coil region" evidence="1">
    <location>
        <begin position="132"/>
        <end position="159"/>
    </location>
</feature>
<reference evidence="4" key="1">
    <citation type="journal article" date="2024" name="IScience">
        <title>Strigolactones Initiate the Formation of Haustorium-like Structures in Castilleja.</title>
        <authorList>
            <person name="Buerger M."/>
            <person name="Peterson D."/>
            <person name="Chory J."/>
        </authorList>
    </citation>
    <scope>NUCLEOTIDE SEQUENCE [LARGE SCALE GENOMIC DNA]</scope>
</reference>
<feature type="compositionally biased region" description="Polar residues" evidence="2">
    <location>
        <begin position="670"/>
        <end position="681"/>
    </location>
</feature>
<feature type="region of interest" description="Disordered" evidence="2">
    <location>
        <begin position="669"/>
        <end position="714"/>
    </location>
</feature>
<dbReference type="Proteomes" id="UP001632038">
    <property type="component" value="Unassembled WGS sequence"/>
</dbReference>
<proteinExistence type="predicted"/>
<keyword evidence="4" id="KW-1185">Reference proteome</keyword>
<evidence type="ECO:0000256" key="2">
    <source>
        <dbReference type="SAM" id="MobiDB-lite"/>
    </source>
</evidence>
<evidence type="ECO:0000313" key="3">
    <source>
        <dbReference type="EMBL" id="KAL3631859.1"/>
    </source>
</evidence>